<dbReference type="InterPro" id="IPR002018">
    <property type="entry name" value="CarbesteraseB"/>
</dbReference>
<sequence length="29" mass="3481">MYPSDYFMDEDVVYVNPNYRLGIFGFLNT</sequence>
<keyword evidence="4" id="KW-1185">Reference proteome</keyword>
<evidence type="ECO:0000313" key="3">
    <source>
        <dbReference type="EMBL" id="CAG7659235.1"/>
    </source>
</evidence>
<comment type="caution">
    <text evidence="3">The sequence shown here is derived from an EMBL/GenBank/DDBJ whole genome shotgun (WGS) entry which is preliminary data.</text>
</comment>
<name>A0A8J2JIQ1_9HEXA</name>
<evidence type="ECO:0000259" key="2">
    <source>
        <dbReference type="Pfam" id="PF00135"/>
    </source>
</evidence>
<reference evidence="3" key="1">
    <citation type="submission" date="2021-06" db="EMBL/GenBank/DDBJ databases">
        <authorList>
            <person name="Hodson N. C."/>
            <person name="Mongue J. A."/>
            <person name="Jaron S. K."/>
        </authorList>
    </citation>
    <scope>NUCLEOTIDE SEQUENCE</scope>
</reference>
<keyword evidence="1" id="KW-0325">Glycoprotein</keyword>
<proteinExistence type="predicted"/>
<dbReference type="EMBL" id="CAJVCH010005899">
    <property type="protein sequence ID" value="CAG7659235.1"/>
    <property type="molecule type" value="Genomic_DNA"/>
</dbReference>
<protein>
    <recommendedName>
        <fullName evidence="2">Carboxylesterase type B domain-containing protein</fullName>
    </recommendedName>
</protein>
<dbReference type="Pfam" id="PF00135">
    <property type="entry name" value="COesterase"/>
    <property type="match status" value="1"/>
</dbReference>
<evidence type="ECO:0000256" key="1">
    <source>
        <dbReference type="ARBA" id="ARBA00023180"/>
    </source>
</evidence>
<gene>
    <name evidence="3" type="ORF">AFUS01_LOCUS1070</name>
</gene>
<feature type="domain" description="Carboxylesterase type B" evidence="2">
    <location>
        <begin position="2"/>
        <end position="29"/>
    </location>
</feature>
<feature type="non-terminal residue" evidence="3">
    <location>
        <position position="1"/>
    </location>
</feature>
<accession>A0A8J2JIQ1</accession>
<dbReference type="Proteomes" id="UP000708208">
    <property type="component" value="Unassembled WGS sequence"/>
</dbReference>
<dbReference type="AlphaFoldDB" id="A0A8J2JIQ1"/>
<evidence type="ECO:0000313" key="4">
    <source>
        <dbReference type="Proteomes" id="UP000708208"/>
    </source>
</evidence>
<organism evidence="3 4">
    <name type="scientific">Allacma fusca</name>
    <dbReference type="NCBI Taxonomy" id="39272"/>
    <lineage>
        <taxon>Eukaryota</taxon>
        <taxon>Metazoa</taxon>
        <taxon>Ecdysozoa</taxon>
        <taxon>Arthropoda</taxon>
        <taxon>Hexapoda</taxon>
        <taxon>Collembola</taxon>
        <taxon>Symphypleona</taxon>
        <taxon>Sminthuridae</taxon>
        <taxon>Allacma</taxon>
    </lineage>
</organism>